<organism evidence="1 2">
    <name type="scientific">Halomarina rubra</name>
    <dbReference type="NCBI Taxonomy" id="2071873"/>
    <lineage>
        <taxon>Archaea</taxon>
        <taxon>Methanobacteriati</taxon>
        <taxon>Methanobacteriota</taxon>
        <taxon>Stenosarchaea group</taxon>
        <taxon>Halobacteria</taxon>
        <taxon>Halobacteriales</taxon>
        <taxon>Natronomonadaceae</taxon>
        <taxon>Halomarina</taxon>
    </lineage>
</organism>
<reference evidence="1 2" key="1">
    <citation type="journal article" date="2019" name="Int. J. Syst. Evol. Microbiol.">
        <title>The Global Catalogue of Microorganisms (GCM) 10K type strain sequencing project: providing services to taxonomists for standard genome sequencing and annotation.</title>
        <authorList>
            <consortium name="The Broad Institute Genomics Platform"/>
            <consortium name="The Broad Institute Genome Sequencing Center for Infectious Disease"/>
            <person name="Wu L."/>
            <person name="Ma J."/>
        </authorList>
    </citation>
    <scope>NUCLEOTIDE SEQUENCE [LARGE SCALE GENOMIC DNA]</scope>
    <source>
        <strain evidence="1 2">CGMCC 1.12563</strain>
    </source>
</reference>
<sequence>MRNDGAEINGPEGVPQRPIDFTEPIIVNASDSFDPDDSRLRFGWELQAEPTTKSGEVARLDAWESGRLVLRDGYGNEVKHNWDLRDAFVPEVSSTTIEGKEPFGPDDTVSIQIETQRVVFQRNTASLSVGAELRGAPGRVAEWKSVSTDEENEFLFRGTVKLPASALANNDSRIVLYNEARPQMAREATSLPTIELTEAQRTERSGFRVSDVRYLIRERSVDTVDVDTRAEMIQLRNSGYHVAGTRSETTGYVLQQRVKTQNEIVQTDTRTFGSSSYRRTFLRVHPEWRQAGVRTTRTRTQETTVSWKRTRGYAFTGESRRVKTDAAEYSVEREYEYTTTELEPEKTTTRQCLPGIGCYEKTYTRLVTRKKTHTYWAQSRVSNSHSATGDVRRTLTDPAEYTTEYRHEYVSWDVDVDKTYVAEHTTVVQPARYEWQHYTTVSDEESARRLASASADVRIGSERTTRHWTMERQVTDHVVRPAYTAESMVVETRATVSGDVIRYRTSNAGFKTGKVVDEFTTEFVGRGVVGEDEIEERTRETEGSQ</sequence>
<evidence type="ECO:0000313" key="2">
    <source>
        <dbReference type="Proteomes" id="UP001597187"/>
    </source>
</evidence>
<dbReference type="EMBL" id="JBHUDC010000008">
    <property type="protein sequence ID" value="MFD1515478.1"/>
    <property type="molecule type" value="Genomic_DNA"/>
</dbReference>
<proteinExistence type="predicted"/>
<protein>
    <submittedName>
        <fullName evidence="1">Uncharacterized protein</fullName>
    </submittedName>
</protein>
<accession>A0ABD6B1M6</accession>
<name>A0ABD6B1M6_9EURY</name>
<gene>
    <name evidence="1" type="ORF">ACFSBT_19540</name>
</gene>
<dbReference type="AlphaFoldDB" id="A0ABD6B1M6"/>
<comment type="caution">
    <text evidence="1">The sequence shown here is derived from an EMBL/GenBank/DDBJ whole genome shotgun (WGS) entry which is preliminary data.</text>
</comment>
<dbReference type="Proteomes" id="UP001597187">
    <property type="component" value="Unassembled WGS sequence"/>
</dbReference>
<dbReference type="RefSeq" id="WP_250875392.1">
    <property type="nucleotide sequence ID" value="NZ_JALXFV010000008.1"/>
</dbReference>
<evidence type="ECO:0000313" key="1">
    <source>
        <dbReference type="EMBL" id="MFD1515478.1"/>
    </source>
</evidence>
<keyword evidence="2" id="KW-1185">Reference proteome</keyword>